<dbReference type="EMBL" id="CM042028">
    <property type="protein sequence ID" value="KAI3799053.1"/>
    <property type="molecule type" value="Genomic_DNA"/>
</dbReference>
<name>A0ACB9HUR3_9ASTR</name>
<organism evidence="1 2">
    <name type="scientific">Smallanthus sonchifolius</name>
    <dbReference type="NCBI Taxonomy" id="185202"/>
    <lineage>
        <taxon>Eukaryota</taxon>
        <taxon>Viridiplantae</taxon>
        <taxon>Streptophyta</taxon>
        <taxon>Embryophyta</taxon>
        <taxon>Tracheophyta</taxon>
        <taxon>Spermatophyta</taxon>
        <taxon>Magnoliopsida</taxon>
        <taxon>eudicotyledons</taxon>
        <taxon>Gunneridae</taxon>
        <taxon>Pentapetalae</taxon>
        <taxon>asterids</taxon>
        <taxon>campanulids</taxon>
        <taxon>Asterales</taxon>
        <taxon>Asteraceae</taxon>
        <taxon>Asteroideae</taxon>
        <taxon>Heliantheae alliance</taxon>
        <taxon>Millerieae</taxon>
        <taxon>Smallanthus</taxon>
    </lineage>
</organism>
<gene>
    <name evidence="1" type="ORF">L1987_34342</name>
</gene>
<reference evidence="1 2" key="2">
    <citation type="journal article" date="2022" name="Mol. Ecol. Resour.">
        <title>The genomes of chicory, endive, great burdock and yacon provide insights into Asteraceae paleo-polyploidization history and plant inulin production.</title>
        <authorList>
            <person name="Fan W."/>
            <person name="Wang S."/>
            <person name="Wang H."/>
            <person name="Wang A."/>
            <person name="Jiang F."/>
            <person name="Liu H."/>
            <person name="Zhao H."/>
            <person name="Xu D."/>
            <person name="Zhang Y."/>
        </authorList>
    </citation>
    <scope>NUCLEOTIDE SEQUENCE [LARGE SCALE GENOMIC DNA]</scope>
    <source>
        <strain evidence="2">cv. Yunnan</strain>
        <tissue evidence="1">Leaves</tissue>
    </source>
</reference>
<evidence type="ECO:0000313" key="1">
    <source>
        <dbReference type="EMBL" id="KAI3799053.1"/>
    </source>
</evidence>
<proteinExistence type="predicted"/>
<evidence type="ECO:0000313" key="2">
    <source>
        <dbReference type="Proteomes" id="UP001056120"/>
    </source>
</evidence>
<comment type="caution">
    <text evidence="1">The sequence shown here is derived from an EMBL/GenBank/DDBJ whole genome shotgun (WGS) entry which is preliminary data.</text>
</comment>
<accession>A0ACB9HUR3</accession>
<reference evidence="2" key="1">
    <citation type="journal article" date="2022" name="Mol. Ecol. Resour.">
        <title>The genomes of chicory, endive, great burdock and yacon provide insights into Asteraceae palaeo-polyploidization history and plant inulin production.</title>
        <authorList>
            <person name="Fan W."/>
            <person name="Wang S."/>
            <person name="Wang H."/>
            <person name="Wang A."/>
            <person name="Jiang F."/>
            <person name="Liu H."/>
            <person name="Zhao H."/>
            <person name="Xu D."/>
            <person name="Zhang Y."/>
        </authorList>
    </citation>
    <scope>NUCLEOTIDE SEQUENCE [LARGE SCALE GENOMIC DNA]</scope>
    <source>
        <strain evidence="2">cv. Yunnan</strain>
    </source>
</reference>
<protein>
    <submittedName>
        <fullName evidence="1">Uncharacterized protein</fullName>
    </submittedName>
</protein>
<keyword evidence="2" id="KW-1185">Reference proteome</keyword>
<sequence>MVKERQFHLVCQPKASTNGAIPSIAVERSVVGDGDGFTVWAQVKDYSQVSMNILFSMQKHNDHLKHKRYSLASVVKRSSGVMVIGF</sequence>
<dbReference type="Proteomes" id="UP001056120">
    <property type="component" value="Linkage Group LG11"/>
</dbReference>